<dbReference type="SUPFAM" id="SSF53335">
    <property type="entry name" value="S-adenosyl-L-methionine-dependent methyltransferases"/>
    <property type="match status" value="1"/>
</dbReference>
<dbReference type="PANTHER" id="PTHR43464">
    <property type="entry name" value="METHYLTRANSFERASE"/>
    <property type="match status" value="1"/>
</dbReference>
<dbReference type="CDD" id="cd02440">
    <property type="entry name" value="AdoMet_MTases"/>
    <property type="match status" value="1"/>
</dbReference>
<organism evidence="5 6">
    <name type="scientific">Vineibacter terrae</name>
    <dbReference type="NCBI Taxonomy" id="2586908"/>
    <lineage>
        <taxon>Bacteria</taxon>
        <taxon>Pseudomonadati</taxon>
        <taxon>Pseudomonadota</taxon>
        <taxon>Alphaproteobacteria</taxon>
        <taxon>Hyphomicrobiales</taxon>
        <taxon>Vineibacter</taxon>
    </lineage>
</organism>
<dbReference type="InterPro" id="IPR013216">
    <property type="entry name" value="Methyltransf_11"/>
</dbReference>
<name>A0A5C8PIQ4_9HYPH</name>
<keyword evidence="3" id="KW-0949">S-adenosyl-L-methionine</keyword>
<keyword evidence="1 5" id="KW-0489">Methyltransferase</keyword>
<keyword evidence="6" id="KW-1185">Reference proteome</keyword>
<dbReference type="Gene3D" id="3.40.50.150">
    <property type="entry name" value="Vaccinia Virus protein VP39"/>
    <property type="match status" value="1"/>
</dbReference>
<evidence type="ECO:0000256" key="1">
    <source>
        <dbReference type="ARBA" id="ARBA00022603"/>
    </source>
</evidence>
<dbReference type="Proteomes" id="UP000321638">
    <property type="component" value="Unassembled WGS sequence"/>
</dbReference>
<keyword evidence="2 5" id="KW-0808">Transferase</keyword>
<comment type="caution">
    <text evidence="5">The sequence shown here is derived from an EMBL/GenBank/DDBJ whole genome shotgun (WGS) entry which is preliminary data.</text>
</comment>
<dbReference type="Pfam" id="PF08241">
    <property type="entry name" value="Methyltransf_11"/>
    <property type="match status" value="1"/>
</dbReference>
<dbReference type="AlphaFoldDB" id="A0A5C8PIQ4"/>
<dbReference type="GO" id="GO:0032259">
    <property type="term" value="P:methylation"/>
    <property type="evidence" value="ECO:0007669"/>
    <property type="project" value="UniProtKB-KW"/>
</dbReference>
<protein>
    <submittedName>
        <fullName evidence="5">Class I SAM-dependent methyltransferase</fullName>
    </submittedName>
</protein>
<evidence type="ECO:0000259" key="4">
    <source>
        <dbReference type="Pfam" id="PF08241"/>
    </source>
</evidence>
<dbReference type="GO" id="GO:0010420">
    <property type="term" value="F:polyprenyldihydroxybenzoate methyltransferase activity"/>
    <property type="evidence" value="ECO:0007669"/>
    <property type="project" value="TreeGrafter"/>
</dbReference>
<evidence type="ECO:0000256" key="2">
    <source>
        <dbReference type="ARBA" id="ARBA00022679"/>
    </source>
</evidence>
<proteinExistence type="predicted"/>
<feature type="domain" description="Methyltransferase type 11" evidence="4">
    <location>
        <begin position="49"/>
        <end position="140"/>
    </location>
</feature>
<dbReference type="OrthoDB" id="7171187at2"/>
<evidence type="ECO:0000256" key="3">
    <source>
        <dbReference type="ARBA" id="ARBA00022691"/>
    </source>
</evidence>
<evidence type="ECO:0000313" key="6">
    <source>
        <dbReference type="Proteomes" id="UP000321638"/>
    </source>
</evidence>
<accession>A0A5C8PIQ4</accession>
<sequence length="241" mass="26612">MDTMAADGWDDSAAAWIAAQGEAGDYGRRFVLDAPMIARLRGRGFRAALDVGCGEGRFCRIMRGEGIQPVGIDPTEALVRRARQLDPQGDYRIGRAEALGVPEGSFDLVVSYLTLIDIPDLRTAIAGMAAALRPGGTLLIANLNSFSTAGPPDGWTRDAYGELRFHIDHYLEERAAWVHWKGIRIRNWHRPLSTYMTLLLGQGLLLRHFAEPAPAGGDPQRAALHRRVPYFHIMEWQKPGA</sequence>
<evidence type="ECO:0000313" key="5">
    <source>
        <dbReference type="EMBL" id="TXL73699.1"/>
    </source>
</evidence>
<dbReference type="InterPro" id="IPR029063">
    <property type="entry name" value="SAM-dependent_MTases_sf"/>
</dbReference>
<reference evidence="5 6" key="1">
    <citation type="submission" date="2019-06" db="EMBL/GenBank/DDBJ databases">
        <title>New taxonomy in bacterial strain CC-CFT640, isolated from vineyard.</title>
        <authorList>
            <person name="Lin S.-Y."/>
            <person name="Tsai C.-F."/>
            <person name="Young C.-C."/>
        </authorList>
    </citation>
    <scope>NUCLEOTIDE SEQUENCE [LARGE SCALE GENOMIC DNA]</scope>
    <source>
        <strain evidence="5 6">CC-CFT640</strain>
    </source>
</reference>
<dbReference type="PANTHER" id="PTHR43464:SF19">
    <property type="entry name" value="UBIQUINONE BIOSYNTHESIS O-METHYLTRANSFERASE, MITOCHONDRIAL"/>
    <property type="match status" value="1"/>
</dbReference>
<dbReference type="EMBL" id="VDUZ01000023">
    <property type="protein sequence ID" value="TXL73699.1"/>
    <property type="molecule type" value="Genomic_DNA"/>
</dbReference>
<gene>
    <name evidence="5" type="ORF">FHP25_20025</name>
</gene>